<dbReference type="AlphaFoldDB" id="X1U3Y5"/>
<proteinExistence type="predicted"/>
<reference evidence="1" key="1">
    <citation type="journal article" date="2014" name="Front. Microbiol.">
        <title>High frequency of phylogenetically diverse reductive dehalogenase-homologous genes in deep subseafloor sedimentary metagenomes.</title>
        <authorList>
            <person name="Kawai M."/>
            <person name="Futagami T."/>
            <person name="Toyoda A."/>
            <person name="Takaki Y."/>
            <person name="Nishi S."/>
            <person name="Hori S."/>
            <person name="Arai W."/>
            <person name="Tsubouchi T."/>
            <person name="Morono Y."/>
            <person name="Uchiyama I."/>
            <person name="Ito T."/>
            <person name="Fujiyama A."/>
            <person name="Inagaki F."/>
            <person name="Takami H."/>
        </authorList>
    </citation>
    <scope>NUCLEOTIDE SEQUENCE</scope>
    <source>
        <strain evidence="1">Expedition CK06-06</strain>
    </source>
</reference>
<organism evidence="1">
    <name type="scientific">marine sediment metagenome</name>
    <dbReference type="NCBI Taxonomy" id="412755"/>
    <lineage>
        <taxon>unclassified sequences</taxon>
        <taxon>metagenomes</taxon>
        <taxon>ecological metagenomes</taxon>
    </lineage>
</organism>
<dbReference type="EMBL" id="BARW01010076">
    <property type="protein sequence ID" value="GAI86984.1"/>
    <property type="molecule type" value="Genomic_DNA"/>
</dbReference>
<protein>
    <submittedName>
        <fullName evidence="1">Uncharacterized protein</fullName>
    </submittedName>
</protein>
<sequence>MKKNKAIIIVTLTGLLIIFALVIVCFADENKEYADYKDKMFSMIFDLHSKEMGYDRTELICGFGNTMKERGYAIYKGKKYYPNADGIIVINTNKPR</sequence>
<accession>X1U3Y5</accession>
<name>X1U3Y5_9ZZZZ</name>
<evidence type="ECO:0000313" key="1">
    <source>
        <dbReference type="EMBL" id="GAI86984.1"/>
    </source>
</evidence>
<gene>
    <name evidence="1" type="ORF">S12H4_20008</name>
</gene>
<comment type="caution">
    <text evidence="1">The sequence shown here is derived from an EMBL/GenBank/DDBJ whole genome shotgun (WGS) entry which is preliminary data.</text>
</comment>